<dbReference type="EMBL" id="FWFJ01000081">
    <property type="protein sequence ID" value="SLN76285.1"/>
    <property type="molecule type" value="Genomic_DNA"/>
</dbReference>
<dbReference type="InterPro" id="IPR036291">
    <property type="entry name" value="NAD(P)-bd_dom_sf"/>
</dbReference>
<dbReference type="InterPro" id="IPR002347">
    <property type="entry name" value="SDR_fam"/>
</dbReference>
<dbReference type="Proteomes" id="UP000194012">
    <property type="component" value="Unassembled WGS sequence"/>
</dbReference>
<dbReference type="GO" id="GO:0050575">
    <property type="term" value="F:2-(S)-hydroxypropyl-CoM dehydrogenase activity"/>
    <property type="evidence" value="ECO:0007669"/>
    <property type="project" value="UniProtKB-EC"/>
</dbReference>
<gene>
    <name evidence="1" type="primary">xecE_2</name>
    <name evidence="1" type="ORF">ROG8370_03861</name>
</gene>
<name>A0A1X7AD68_9RHOB</name>
<keyword evidence="2" id="KW-1185">Reference proteome</keyword>
<reference evidence="2" key="1">
    <citation type="submission" date="2017-03" db="EMBL/GenBank/DDBJ databases">
        <authorList>
            <person name="Rodrigo-Torres L."/>
            <person name="Arahal R.D."/>
            <person name="Lucena T."/>
        </authorList>
    </citation>
    <scope>NUCLEOTIDE SEQUENCE [LARGE SCALE GENOMIC DNA]</scope>
    <source>
        <strain evidence="2">CECT 8370</strain>
    </source>
</reference>
<dbReference type="AlphaFoldDB" id="A0A1X7AD68"/>
<evidence type="ECO:0000313" key="1">
    <source>
        <dbReference type="EMBL" id="SLN76285.1"/>
    </source>
</evidence>
<proteinExistence type="predicted"/>
<evidence type="ECO:0000313" key="2">
    <source>
        <dbReference type="Proteomes" id="UP000194012"/>
    </source>
</evidence>
<dbReference type="Pfam" id="PF13561">
    <property type="entry name" value="adh_short_C2"/>
    <property type="match status" value="1"/>
</dbReference>
<dbReference type="OrthoDB" id="4481821at2"/>
<accession>A0A1X7AD68</accession>
<keyword evidence="1" id="KW-0560">Oxidoreductase</keyword>
<protein>
    <submittedName>
        <fullName evidence="1">2-(S)-hydroxypropyl-CoM dehydrogenase</fullName>
        <ecNumber evidence="1">1.1.1.269</ecNumber>
    </submittedName>
</protein>
<organism evidence="1 2">
    <name type="scientific">Roseovarius gaetbuli</name>
    <dbReference type="NCBI Taxonomy" id="1356575"/>
    <lineage>
        <taxon>Bacteria</taxon>
        <taxon>Pseudomonadati</taxon>
        <taxon>Pseudomonadota</taxon>
        <taxon>Alphaproteobacteria</taxon>
        <taxon>Rhodobacterales</taxon>
        <taxon>Roseobacteraceae</taxon>
        <taxon>Roseovarius</taxon>
    </lineage>
</organism>
<dbReference type="Gene3D" id="3.40.50.720">
    <property type="entry name" value="NAD(P)-binding Rossmann-like Domain"/>
    <property type="match status" value="1"/>
</dbReference>
<dbReference type="SUPFAM" id="SSF51735">
    <property type="entry name" value="NAD(P)-binding Rossmann-fold domains"/>
    <property type="match status" value="1"/>
</dbReference>
<dbReference type="EC" id="1.1.1.269" evidence="1"/>
<sequence length="75" mass="7966">MGSHPDDRARALARVPLRRMARAAEVAEAAMFLTSPGGRFITGHVLPVDGGSSATFLEENANSNLAEDEQTIQVS</sequence>